<reference evidence="11 12" key="1">
    <citation type="submission" date="2020-05" db="EMBL/GenBank/DDBJ databases">
        <title>Electrophorus electricus (electric eel) genome, fEleEle1, primary haplotype.</title>
        <authorList>
            <person name="Myers G."/>
            <person name="Meyer A."/>
            <person name="Fedrigo O."/>
            <person name="Formenti G."/>
            <person name="Rhie A."/>
            <person name="Tracey A."/>
            <person name="Sims Y."/>
            <person name="Jarvis E.D."/>
        </authorList>
    </citation>
    <scope>NUCLEOTIDE SEQUENCE [LARGE SCALE GENOMIC DNA]</scope>
</reference>
<feature type="signal peptide" evidence="9">
    <location>
        <begin position="1"/>
        <end position="21"/>
    </location>
</feature>
<dbReference type="InterPro" id="IPR000827">
    <property type="entry name" value="Chemokine_CC_CS"/>
</dbReference>
<evidence type="ECO:0000256" key="7">
    <source>
        <dbReference type="ARBA" id="ARBA00044740"/>
    </source>
</evidence>
<comment type="similarity">
    <text evidence="2 9">Belongs to the intercrine beta (chemokine CC) family.</text>
</comment>
<keyword evidence="12" id="KW-1185">Reference proteome</keyword>
<evidence type="ECO:0000256" key="1">
    <source>
        <dbReference type="ARBA" id="ARBA00004613"/>
    </source>
</evidence>
<evidence type="ECO:0000256" key="9">
    <source>
        <dbReference type="RuleBase" id="RU361150"/>
    </source>
</evidence>
<evidence type="ECO:0000256" key="6">
    <source>
        <dbReference type="ARBA" id="ARBA00023157"/>
    </source>
</evidence>
<keyword evidence="3 9" id="KW-0202">Cytokine</keyword>
<comment type="subcellular location">
    <subcellularLocation>
        <location evidence="1 9">Secreted</location>
    </subcellularLocation>
</comment>
<dbReference type="GO" id="GO:0005615">
    <property type="term" value="C:extracellular space"/>
    <property type="evidence" value="ECO:0007669"/>
    <property type="project" value="UniProtKB-KW"/>
</dbReference>
<evidence type="ECO:0000256" key="5">
    <source>
        <dbReference type="ARBA" id="ARBA00022729"/>
    </source>
</evidence>
<dbReference type="SMART" id="SM00199">
    <property type="entry name" value="SCY"/>
    <property type="match status" value="1"/>
</dbReference>
<comment type="function">
    <text evidence="7">Monokine with inflammatory and chemokinetic properties. Binds to CCR1, CCR4 and CCR5. One of the major HIV-suppressive factors produced by CD8+ T-cells. Recombinant MIP-1-alpha induces a dose-dependent inhibition of different strains of HIV-1, HIV-2, and simian immunodeficiency virus (SIV).</text>
</comment>
<evidence type="ECO:0000256" key="2">
    <source>
        <dbReference type="ARBA" id="ARBA00010868"/>
    </source>
</evidence>
<feature type="chain" id="PRO_5044045407" description="C-C motif chemokine" evidence="9">
    <location>
        <begin position="22"/>
        <end position="119"/>
    </location>
</feature>
<dbReference type="Proteomes" id="UP000314983">
    <property type="component" value="Chromosome 12"/>
</dbReference>
<keyword evidence="5 9" id="KW-0732">Signal</keyword>
<dbReference type="GO" id="GO:0006955">
    <property type="term" value="P:immune response"/>
    <property type="evidence" value="ECO:0007669"/>
    <property type="project" value="InterPro"/>
</dbReference>
<reference evidence="11" key="3">
    <citation type="submission" date="2025-09" db="UniProtKB">
        <authorList>
            <consortium name="Ensembl"/>
        </authorList>
    </citation>
    <scope>IDENTIFICATION</scope>
</reference>
<keyword evidence="9" id="KW-0145">Chemotaxis</keyword>
<proteinExistence type="inferred from homology"/>
<dbReference type="PROSITE" id="PS00472">
    <property type="entry name" value="SMALL_CYTOKINES_CC"/>
    <property type="match status" value="1"/>
</dbReference>
<dbReference type="PANTHER" id="PTHR12015">
    <property type="entry name" value="SMALL INDUCIBLE CYTOKINE A"/>
    <property type="match status" value="1"/>
</dbReference>
<dbReference type="Pfam" id="PF00048">
    <property type="entry name" value="IL8"/>
    <property type="match status" value="1"/>
</dbReference>
<dbReference type="GeneTree" id="ENSGT01120000272426"/>
<dbReference type="CDD" id="cd00272">
    <property type="entry name" value="Chemokine_CC"/>
    <property type="match status" value="1"/>
</dbReference>
<accession>A0AAY5EII6</accession>
<dbReference type="Gene3D" id="2.40.50.40">
    <property type="match status" value="1"/>
</dbReference>
<gene>
    <name evidence="11" type="primary">LOC113569303</name>
</gene>
<sequence length="119" mass="13039">MRNLCALLFVLLLCSLQLVSSGEHTPDCCTSVSDVKIPLKKVVSYTHTDTNCATKAIIFKTVAGKQFCVNPDAVWVSSHVVAVDTRHNTTVMITTTTPTMLSVKKKNLTLLSQYHTEAN</sequence>
<dbReference type="InterPro" id="IPR039809">
    <property type="entry name" value="Chemokine_b/g/d"/>
</dbReference>
<keyword evidence="6" id="KW-1015">Disulfide bond</keyword>
<evidence type="ECO:0000256" key="8">
    <source>
        <dbReference type="ARBA" id="ARBA00046726"/>
    </source>
</evidence>
<evidence type="ECO:0000313" key="12">
    <source>
        <dbReference type="Proteomes" id="UP000314983"/>
    </source>
</evidence>
<dbReference type="InterPro" id="IPR001811">
    <property type="entry name" value="Chemokine_IL8-like_dom"/>
</dbReference>
<evidence type="ECO:0000313" key="11">
    <source>
        <dbReference type="Ensembl" id="ENSEEEP00000056379.1"/>
    </source>
</evidence>
<keyword evidence="4 9" id="KW-0964">Secreted</keyword>
<dbReference type="Ensembl" id="ENSEEET00000057203.1">
    <property type="protein sequence ID" value="ENSEEEP00000056379.1"/>
    <property type="gene ID" value="ENSEEEG00000003462.2"/>
</dbReference>
<comment type="subunit">
    <text evidence="8">Self-associates. Also heterodimer of MIP-1-alpha(4-69) and MIP-1-beta(3-69). Interacts with CCR1.</text>
</comment>
<dbReference type="SUPFAM" id="SSF54117">
    <property type="entry name" value="Interleukin 8-like chemokines"/>
    <property type="match status" value="1"/>
</dbReference>
<evidence type="ECO:0000259" key="10">
    <source>
        <dbReference type="SMART" id="SM00199"/>
    </source>
</evidence>
<dbReference type="AlphaFoldDB" id="A0AAY5EII6"/>
<protein>
    <recommendedName>
        <fullName evidence="9">C-C motif chemokine</fullName>
    </recommendedName>
</protein>
<dbReference type="PANTHER" id="PTHR12015:SF183">
    <property type="entry name" value="C-C MOTIF CHEMOKINE 3"/>
    <property type="match status" value="1"/>
</dbReference>
<name>A0AAY5EII6_ELEEL</name>
<reference evidence="11" key="2">
    <citation type="submission" date="2025-08" db="UniProtKB">
        <authorList>
            <consortium name="Ensembl"/>
        </authorList>
    </citation>
    <scope>IDENTIFICATION</scope>
</reference>
<dbReference type="GO" id="GO:0008009">
    <property type="term" value="F:chemokine activity"/>
    <property type="evidence" value="ECO:0007669"/>
    <property type="project" value="InterPro"/>
</dbReference>
<dbReference type="InterPro" id="IPR036048">
    <property type="entry name" value="Interleukin_8-like_sf"/>
</dbReference>
<evidence type="ECO:0000256" key="3">
    <source>
        <dbReference type="ARBA" id="ARBA00022514"/>
    </source>
</evidence>
<evidence type="ECO:0000256" key="4">
    <source>
        <dbReference type="ARBA" id="ARBA00022525"/>
    </source>
</evidence>
<organism evidence="11 12">
    <name type="scientific">Electrophorus electricus</name>
    <name type="common">Electric eel</name>
    <name type="synonym">Gymnotus electricus</name>
    <dbReference type="NCBI Taxonomy" id="8005"/>
    <lineage>
        <taxon>Eukaryota</taxon>
        <taxon>Metazoa</taxon>
        <taxon>Chordata</taxon>
        <taxon>Craniata</taxon>
        <taxon>Vertebrata</taxon>
        <taxon>Euteleostomi</taxon>
        <taxon>Actinopterygii</taxon>
        <taxon>Neopterygii</taxon>
        <taxon>Teleostei</taxon>
        <taxon>Ostariophysi</taxon>
        <taxon>Gymnotiformes</taxon>
        <taxon>Gymnotoidei</taxon>
        <taxon>Gymnotidae</taxon>
        <taxon>Electrophorus</taxon>
    </lineage>
</organism>
<feature type="domain" description="Chemokine interleukin-8-like" evidence="10">
    <location>
        <begin position="25"/>
        <end position="83"/>
    </location>
</feature>